<gene>
    <name evidence="4" type="primary">rpsF</name>
    <name evidence="4" type="synonym">rps6</name>
    <name evidence="6" type="ORF">GGC33_04240</name>
</gene>
<evidence type="ECO:0000256" key="2">
    <source>
        <dbReference type="ARBA" id="ARBA00035104"/>
    </source>
</evidence>
<keyword evidence="4" id="KW-0699">rRNA-binding</keyword>
<evidence type="ECO:0000313" key="7">
    <source>
        <dbReference type="Proteomes" id="UP000437131"/>
    </source>
</evidence>
<dbReference type="GO" id="GO:0005737">
    <property type="term" value="C:cytoplasm"/>
    <property type="evidence" value="ECO:0007669"/>
    <property type="project" value="UniProtKB-ARBA"/>
</dbReference>
<dbReference type="InterPro" id="IPR014717">
    <property type="entry name" value="Transl_elong_EF1B/ribsomal_bS6"/>
</dbReference>
<dbReference type="NCBIfam" id="TIGR00166">
    <property type="entry name" value="S6"/>
    <property type="match status" value="1"/>
</dbReference>
<comment type="caution">
    <text evidence="6">The sequence shown here is derived from an EMBL/GenBank/DDBJ whole genome shotgun (WGS) entry which is preliminary data.</text>
</comment>
<dbReference type="HAMAP" id="MF_00360">
    <property type="entry name" value="Ribosomal_bS6"/>
    <property type="match status" value="1"/>
</dbReference>
<sequence length="149" mass="17001">MTNTYEMMFVLRPDLTQEQVNGQMRKYRDFLKENGAEKVSLEVWGKRRLAYPIQKFQEGIYILTYYTGDGSQVASIERDMRLGEEVLRYLTIKLDSDFDFEEKDIPSAPSTASESPIELPTPAAADSSPTEESSEEEVEVEETETPVEA</sequence>
<dbReference type="GO" id="GO:0070181">
    <property type="term" value="F:small ribosomal subunit rRNA binding"/>
    <property type="evidence" value="ECO:0007669"/>
    <property type="project" value="TreeGrafter"/>
</dbReference>
<dbReference type="InterPro" id="IPR020814">
    <property type="entry name" value="Ribosomal_S6_plastid/chlpt"/>
</dbReference>
<proteinExistence type="inferred from homology"/>
<evidence type="ECO:0000313" key="6">
    <source>
        <dbReference type="EMBL" id="MTF38129.1"/>
    </source>
</evidence>
<dbReference type="GO" id="GO:0006412">
    <property type="term" value="P:translation"/>
    <property type="evidence" value="ECO:0007669"/>
    <property type="project" value="UniProtKB-UniRule"/>
</dbReference>
<organism evidence="6 7">
    <name type="scientific">Cyanobacterium aponinum 0216</name>
    <dbReference type="NCBI Taxonomy" id="2676140"/>
    <lineage>
        <taxon>Bacteria</taxon>
        <taxon>Bacillati</taxon>
        <taxon>Cyanobacteriota</taxon>
        <taxon>Cyanophyceae</taxon>
        <taxon>Oscillatoriophycideae</taxon>
        <taxon>Chroococcales</taxon>
        <taxon>Geminocystaceae</taxon>
        <taxon>Cyanobacterium</taxon>
    </lineage>
</organism>
<keyword evidence="4 6" id="KW-0689">Ribosomal protein</keyword>
<protein>
    <recommendedName>
        <fullName evidence="3 4">Small ribosomal subunit protein bS6</fullName>
    </recommendedName>
</protein>
<dbReference type="InterPro" id="IPR035980">
    <property type="entry name" value="Ribosomal_bS6_sf"/>
</dbReference>
<dbReference type="GO" id="GO:1990904">
    <property type="term" value="C:ribonucleoprotein complex"/>
    <property type="evidence" value="ECO:0007669"/>
    <property type="project" value="UniProtKB-KW"/>
</dbReference>
<dbReference type="CDD" id="cd15487">
    <property type="entry name" value="bS6_chloro_cyano"/>
    <property type="match status" value="1"/>
</dbReference>
<dbReference type="PANTHER" id="PTHR21011:SF1">
    <property type="entry name" value="SMALL RIBOSOMAL SUBUNIT PROTEIN BS6M"/>
    <property type="match status" value="1"/>
</dbReference>
<evidence type="ECO:0000256" key="4">
    <source>
        <dbReference type="HAMAP-Rule" id="MF_00360"/>
    </source>
</evidence>
<reference evidence="6 7" key="1">
    <citation type="submission" date="2019-11" db="EMBL/GenBank/DDBJ databases">
        <title>Isolation of a new High Light Tolerant Cyanobacteria.</title>
        <authorList>
            <person name="Dobson Z."/>
            <person name="Vaughn N."/>
            <person name="Vaughn M."/>
            <person name="Fromme P."/>
            <person name="Mazor Y."/>
        </authorList>
    </citation>
    <scope>NUCLEOTIDE SEQUENCE [LARGE SCALE GENOMIC DNA]</scope>
    <source>
        <strain evidence="6 7">0216</strain>
    </source>
</reference>
<dbReference type="Proteomes" id="UP000437131">
    <property type="component" value="Unassembled WGS sequence"/>
</dbReference>
<dbReference type="SUPFAM" id="SSF54995">
    <property type="entry name" value="Ribosomal protein S6"/>
    <property type="match status" value="1"/>
</dbReference>
<dbReference type="Gene3D" id="3.30.70.60">
    <property type="match status" value="1"/>
</dbReference>
<evidence type="ECO:0000256" key="3">
    <source>
        <dbReference type="ARBA" id="ARBA00035294"/>
    </source>
</evidence>
<accession>A0A844GT98</accession>
<dbReference type="EMBL" id="WMIA01000003">
    <property type="protein sequence ID" value="MTF38129.1"/>
    <property type="molecule type" value="Genomic_DNA"/>
</dbReference>
<keyword evidence="4" id="KW-0694">RNA-binding</keyword>
<feature type="region of interest" description="Disordered" evidence="5">
    <location>
        <begin position="101"/>
        <end position="149"/>
    </location>
</feature>
<feature type="compositionally biased region" description="Acidic residues" evidence="5">
    <location>
        <begin position="132"/>
        <end position="149"/>
    </location>
</feature>
<comment type="similarity">
    <text evidence="1 4">Belongs to the bacterial ribosomal protein bS6 family.</text>
</comment>
<dbReference type="Pfam" id="PF01250">
    <property type="entry name" value="Ribosomal_S6"/>
    <property type="match status" value="1"/>
</dbReference>
<dbReference type="PANTHER" id="PTHR21011">
    <property type="entry name" value="MITOCHONDRIAL 28S RIBOSOMAL PROTEIN S6"/>
    <property type="match status" value="1"/>
</dbReference>
<dbReference type="GO" id="GO:0005840">
    <property type="term" value="C:ribosome"/>
    <property type="evidence" value="ECO:0007669"/>
    <property type="project" value="UniProtKB-KW"/>
</dbReference>
<keyword evidence="4" id="KW-0687">Ribonucleoprotein</keyword>
<dbReference type="RefSeq" id="WP_015217957.1">
    <property type="nucleotide sequence ID" value="NZ_WMIA01000003.1"/>
</dbReference>
<comment type="function">
    <text evidence="2 4">Binds together with bS18 to 16S ribosomal RNA.</text>
</comment>
<dbReference type="AlphaFoldDB" id="A0A844GT98"/>
<name>A0A844GT98_9CHRO</name>
<dbReference type="GO" id="GO:0003735">
    <property type="term" value="F:structural constituent of ribosome"/>
    <property type="evidence" value="ECO:0007669"/>
    <property type="project" value="InterPro"/>
</dbReference>
<evidence type="ECO:0000256" key="5">
    <source>
        <dbReference type="SAM" id="MobiDB-lite"/>
    </source>
</evidence>
<evidence type="ECO:0000256" key="1">
    <source>
        <dbReference type="ARBA" id="ARBA00009512"/>
    </source>
</evidence>
<dbReference type="InterPro" id="IPR000529">
    <property type="entry name" value="Ribosomal_bS6"/>
</dbReference>